<dbReference type="RefSeq" id="WP_329611794.1">
    <property type="nucleotide sequence ID" value="NZ_CP108482.1"/>
</dbReference>
<gene>
    <name evidence="2" type="ORF">OG469_39970</name>
</gene>
<evidence type="ECO:0000313" key="3">
    <source>
        <dbReference type="Proteomes" id="UP001432014"/>
    </source>
</evidence>
<feature type="compositionally biased region" description="Basic and acidic residues" evidence="1">
    <location>
        <begin position="1"/>
        <end position="12"/>
    </location>
</feature>
<feature type="region of interest" description="Disordered" evidence="1">
    <location>
        <begin position="1"/>
        <end position="41"/>
    </location>
</feature>
<reference evidence="2 3" key="1">
    <citation type="submission" date="2022-10" db="EMBL/GenBank/DDBJ databases">
        <title>The complete genomes of actinobacterial strains from the NBC collection.</title>
        <authorList>
            <person name="Joergensen T.S."/>
            <person name="Alvarez Arevalo M."/>
            <person name="Sterndorff E.B."/>
            <person name="Faurdal D."/>
            <person name="Vuksanovic O."/>
            <person name="Mourched A.-S."/>
            <person name="Charusanti P."/>
            <person name="Shaw S."/>
            <person name="Blin K."/>
            <person name="Weber T."/>
        </authorList>
    </citation>
    <scope>NUCLEOTIDE SEQUENCE [LARGE SCALE GENOMIC DNA]</scope>
    <source>
        <strain evidence="2 3">NBC_01247</strain>
    </source>
</reference>
<dbReference type="EMBL" id="CP108482">
    <property type="protein sequence ID" value="WUS61134.1"/>
    <property type="molecule type" value="Genomic_DNA"/>
</dbReference>
<dbReference type="Proteomes" id="UP001432014">
    <property type="component" value="Chromosome"/>
</dbReference>
<keyword evidence="3" id="KW-1185">Reference proteome</keyword>
<proteinExistence type="predicted"/>
<name>A0ABZ1WK35_9ACTN</name>
<protein>
    <submittedName>
        <fullName evidence="2">Uncharacterized protein</fullName>
    </submittedName>
</protein>
<evidence type="ECO:0000313" key="2">
    <source>
        <dbReference type="EMBL" id="WUS61134.1"/>
    </source>
</evidence>
<accession>A0ABZ1WK35</accession>
<evidence type="ECO:0000256" key="1">
    <source>
        <dbReference type="SAM" id="MobiDB-lite"/>
    </source>
</evidence>
<organism evidence="2 3">
    <name type="scientific">Kitasatospora herbaricolor</name>
    <dbReference type="NCBI Taxonomy" id="68217"/>
    <lineage>
        <taxon>Bacteria</taxon>
        <taxon>Bacillati</taxon>
        <taxon>Actinomycetota</taxon>
        <taxon>Actinomycetes</taxon>
        <taxon>Kitasatosporales</taxon>
        <taxon>Streptomycetaceae</taxon>
        <taxon>Kitasatospora</taxon>
    </lineage>
</organism>
<sequence>MVPRPEIGRDGPAEALASTVGVDAVPAADPTTRKSARPTRS</sequence>